<dbReference type="Proteomes" id="UP000095228">
    <property type="component" value="Chromosome"/>
</dbReference>
<comment type="similarity">
    <text evidence="6 15">Belongs to the class-IV pyridoxal-phosphate-dependent aminotransferase family.</text>
</comment>
<dbReference type="PANTHER" id="PTHR42743">
    <property type="entry name" value="AMINO-ACID AMINOTRANSFERASE"/>
    <property type="match status" value="1"/>
</dbReference>
<evidence type="ECO:0000256" key="1">
    <source>
        <dbReference type="ARBA" id="ARBA00001933"/>
    </source>
</evidence>
<dbReference type="GO" id="GO:0052655">
    <property type="term" value="F:L-valine-2-oxoglutarate transaminase activity"/>
    <property type="evidence" value="ECO:0007669"/>
    <property type="project" value="RHEA"/>
</dbReference>
<dbReference type="STRING" id="1838286.Verru16b_02711"/>
<dbReference type="PROSITE" id="PS00770">
    <property type="entry name" value="AA_TRANSFER_CLASS_4"/>
    <property type="match status" value="1"/>
</dbReference>
<keyword evidence="10 16" id="KW-0663">Pyridoxal phosphate</keyword>
<comment type="cofactor">
    <cofactor evidence="1 16">
        <name>pyridoxal 5'-phosphate</name>
        <dbReference type="ChEBI" id="CHEBI:597326"/>
    </cofactor>
</comment>
<dbReference type="UniPathway" id="UPA00048">
    <property type="reaction ID" value="UER00073"/>
</dbReference>
<comment type="pathway">
    <text evidence="4 17">Amino-acid biosynthesis; L-valine biosynthesis; L-valine from pyruvate: step 4/4.</text>
</comment>
<dbReference type="CDD" id="cd01558">
    <property type="entry name" value="D-AAT_like"/>
    <property type="match status" value="1"/>
</dbReference>
<dbReference type="UniPathway" id="UPA00049">
    <property type="reaction ID" value="UER00062"/>
</dbReference>
<evidence type="ECO:0000256" key="16">
    <source>
        <dbReference type="RuleBase" id="RU004516"/>
    </source>
</evidence>
<evidence type="ECO:0000313" key="18">
    <source>
        <dbReference type="EMBL" id="AOS45627.1"/>
    </source>
</evidence>
<dbReference type="FunFam" id="3.20.10.10:FF:000002">
    <property type="entry name" value="D-alanine aminotransferase"/>
    <property type="match status" value="1"/>
</dbReference>
<evidence type="ECO:0000256" key="7">
    <source>
        <dbReference type="ARBA" id="ARBA00022576"/>
    </source>
</evidence>
<dbReference type="InterPro" id="IPR050571">
    <property type="entry name" value="Class-IV_PLP-Dep_Aminotrnsfr"/>
</dbReference>
<dbReference type="FunFam" id="3.30.470.10:FF:000006">
    <property type="entry name" value="Branched-chain-amino-acid aminotransferase"/>
    <property type="match status" value="1"/>
</dbReference>
<comment type="function">
    <text evidence="2 17">Acts on leucine, isoleucine and valine.</text>
</comment>
<dbReference type="InterPro" id="IPR043131">
    <property type="entry name" value="BCAT-like_N"/>
</dbReference>
<evidence type="ECO:0000256" key="8">
    <source>
        <dbReference type="ARBA" id="ARBA00022605"/>
    </source>
</evidence>
<dbReference type="PANTHER" id="PTHR42743:SF11">
    <property type="entry name" value="AMINODEOXYCHORISMATE LYASE"/>
    <property type="match status" value="1"/>
</dbReference>
<evidence type="ECO:0000256" key="5">
    <source>
        <dbReference type="ARBA" id="ARBA00005072"/>
    </source>
</evidence>
<keyword evidence="19" id="KW-1185">Reference proteome</keyword>
<evidence type="ECO:0000256" key="11">
    <source>
        <dbReference type="ARBA" id="ARBA00023304"/>
    </source>
</evidence>
<dbReference type="GO" id="GO:0052656">
    <property type="term" value="F:L-isoleucine-2-oxoglutarate transaminase activity"/>
    <property type="evidence" value="ECO:0007669"/>
    <property type="project" value="RHEA"/>
</dbReference>
<dbReference type="Pfam" id="PF01063">
    <property type="entry name" value="Aminotran_4"/>
    <property type="match status" value="1"/>
</dbReference>
<name>A0A1D8AXM6_9BACT</name>
<evidence type="ECO:0000256" key="13">
    <source>
        <dbReference type="ARBA" id="ARBA00048798"/>
    </source>
</evidence>
<comment type="catalytic activity">
    <reaction evidence="14 17">
        <text>L-leucine + 2-oxoglutarate = 4-methyl-2-oxopentanoate + L-glutamate</text>
        <dbReference type="Rhea" id="RHEA:18321"/>
        <dbReference type="ChEBI" id="CHEBI:16810"/>
        <dbReference type="ChEBI" id="CHEBI:17865"/>
        <dbReference type="ChEBI" id="CHEBI:29985"/>
        <dbReference type="ChEBI" id="CHEBI:57427"/>
        <dbReference type="EC" id="2.6.1.42"/>
    </reaction>
</comment>
<comment type="catalytic activity">
    <reaction evidence="13 17">
        <text>L-isoleucine + 2-oxoglutarate = (S)-3-methyl-2-oxopentanoate + L-glutamate</text>
        <dbReference type="Rhea" id="RHEA:24801"/>
        <dbReference type="ChEBI" id="CHEBI:16810"/>
        <dbReference type="ChEBI" id="CHEBI:29985"/>
        <dbReference type="ChEBI" id="CHEBI:35146"/>
        <dbReference type="ChEBI" id="CHEBI:58045"/>
        <dbReference type="EC" id="2.6.1.42"/>
    </reaction>
</comment>
<comment type="catalytic activity">
    <reaction evidence="12 17">
        <text>L-valine + 2-oxoglutarate = 3-methyl-2-oxobutanoate + L-glutamate</text>
        <dbReference type="Rhea" id="RHEA:24813"/>
        <dbReference type="ChEBI" id="CHEBI:11851"/>
        <dbReference type="ChEBI" id="CHEBI:16810"/>
        <dbReference type="ChEBI" id="CHEBI:29985"/>
        <dbReference type="ChEBI" id="CHEBI:57762"/>
        <dbReference type="EC" id="2.6.1.42"/>
    </reaction>
</comment>
<dbReference type="PATRIC" id="fig|1838286.3.peg.2725"/>
<dbReference type="NCBIfam" id="NF006185">
    <property type="entry name" value="PRK08320.1"/>
    <property type="match status" value="1"/>
</dbReference>
<keyword evidence="7 17" id="KW-0032">Aminotransferase</keyword>
<sequence>MGGGLPSDARTMVVYFDGNYVDANDAKVSVFDHGLLYGDGIFEGIRIYGGNVFRLDEHLARLELSARALMLAIPQSRAELAAAVCETCRRNNLQDGYIRLVVTRGVGDLGLAPWSCANPTTFIIASKISLYPQEFYDNGLSIVTVPTRRIAPDALPPTIKSLNYLNNILAKIEAKQAGALEAIMLNAQGHIAECTADNVFIVHQGEIITPASSSGALKGITRGTIFDVARDIGVPIREADLTRYDVWCSDECFLTGTGAEVIPVVKLDGRVIGSGKPGPITARVLAGFRQRVLVEGTRI</sequence>
<dbReference type="Gene3D" id="3.20.10.10">
    <property type="entry name" value="D-amino Acid Aminotransferase, subunit A, domain 2"/>
    <property type="match status" value="1"/>
</dbReference>
<evidence type="ECO:0000256" key="12">
    <source>
        <dbReference type="ARBA" id="ARBA00048212"/>
    </source>
</evidence>
<accession>A0A1D8AXM6</accession>
<evidence type="ECO:0000256" key="6">
    <source>
        <dbReference type="ARBA" id="ARBA00009320"/>
    </source>
</evidence>
<dbReference type="KEGG" id="obg:Verru16b_02711"/>
<dbReference type="GO" id="GO:0009097">
    <property type="term" value="P:isoleucine biosynthetic process"/>
    <property type="evidence" value="ECO:0007669"/>
    <property type="project" value="UniProtKB-UniPathway"/>
</dbReference>
<comment type="pathway">
    <text evidence="5 17">Amino-acid biosynthesis; L-leucine biosynthesis; L-leucine from 3-methyl-2-oxobutanoate: step 4/4.</text>
</comment>
<comment type="pathway">
    <text evidence="3 17">Amino-acid biosynthesis; L-isoleucine biosynthesis; L-isoleucine from 2-oxobutanoate: step 4/4.</text>
</comment>
<evidence type="ECO:0000256" key="14">
    <source>
        <dbReference type="ARBA" id="ARBA00049229"/>
    </source>
</evidence>
<dbReference type="NCBIfam" id="TIGR01122">
    <property type="entry name" value="ilvE_I"/>
    <property type="match status" value="1"/>
</dbReference>
<dbReference type="GO" id="GO:0052654">
    <property type="term" value="F:L-leucine-2-oxoglutarate transaminase activity"/>
    <property type="evidence" value="ECO:0007669"/>
    <property type="project" value="RHEA"/>
</dbReference>
<evidence type="ECO:0000256" key="4">
    <source>
        <dbReference type="ARBA" id="ARBA00004931"/>
    </source>
</evidence>
<evidence type="ECO:0000256" key="9">
    <source>
        <dbReference type="ARBA" id="ARBA00022679"/>
    </source>
</evidence>
<evidence type="ECO:0000313" key="19">
    <source>
        <dbReference type="Proteomes" id="UP000095228"/>
    </source>
</evidence>
<dbReference type="GO" id="GO:0005829">
    <property type="term" value="C:cytosol"/>
    <property type="evidence" value="ECO:0007669"/>
    <property type="project" value="TreeGrafter"/>
</dbReference>
<dbReference type="InterPro" id="IPR001544">
    <property type="entry name" value="Aminotrans_IV"/>
</dbReference>
<evidence type="ECO:0000256" key="10">
    <source>
        <dbReference type="ARBA" id="ARBA00022898"/>
    </source>
</evidence>
<dbReference type="InterPro" id="IPR036038">
    <property type="entry name" value="Aminotransferase-like"/>
</dbReference>
<dbReference type="Gene3D" id="3.30.470.10">
    <property type="match status" value="1"/>
</dbReference>
<organism evidence="18 19">
    <name type="scientific">Lacunisphaera limnophila</name>
    <dbReference type="NCBI Taxonomy" id="1838286"/>
    <lineage>
        <taxon>Bacteria</taxon>
        <taxon>Pseudomonadati</taxon>
        <taxon>Verrucomicrobiota</taxon>
        <taxon>Opitutia</taxon>
        <taxon>Opitutales</taxon>
        <taxon>Opitutaceae</taxon>
        <taxon>Lacunisphaera</taxon>
    </lineage>
</organism>
<reference evidence="18 19" key="1">
    <citation type="submission" date="2016-06" db="EMBL/GenBank/DDBJ databases">
        <title>Three novel species with peptidoglycan cell walls form the new genus Lacunisphaera gen. nov. in the family Opitutaceae of the verrucomicrobial subdivision 4.</title>
        <authorList>
            <person name="Rast P."/>
            <person name="Gloeckner I."/>
            <person name="Jogler M."/>
            <person name="Boedeker C."/>
            <person name="Jeske O."/>
            <person name="Wiegand S."/>
            <person name="Reinhardt R."/>
            <person name="Schumann P."/>
            <person name="Rohde M."/>
            <person name="Spring S."/>
            <person name="Gloeckner F.O."/>
            <person name="Jogler C."/>
        </authorList>
    </citation>
    <scope>NUCLEOTIDE SEQUENCE [LARGE SCALE GENOMIC DNA]</scope>
    <source>
        <strain evidence="18 19">IG16b</strain>
    </source>
</reference>
<dbReference type="InterPro" id="IPR043132">
    <property type="entry name" value="BCAT-like_C"/>
</dbReference>
<evidence type="ECO:0000256" key="15">
    <source>
        <dbReference type="RuleBase" id="RU004106"/>
    </source>
</evidence>
<protein>
    <recommendedName>
        <fullName evidence="17">Branched-chain-amino-acid aminotransferase</fullName>
        <shortName evidence="17">BCAT</shortName>
        <ecNumber evidence="17">2.6.1.42</ecNumber>
    </recommendedName>
</protein>
<proteinExistence type="inferred from homology"/>
<dbReference type="InterPro" id="IPR005785">
    <property type="entry name" value="B_amino_transI"/>
</dbReference>
<dbReference type="EC" id="2.6.1.42" evidence="17"/>
<dbReference type="EMBL" id="CP016094">
    <property type="protein sequence ID" value="AOS45627.1"/>
    <property type="molecule type" value="Genomic_DNA"/>
</dbReference>
<dbReference type="GO" id="GO:0009098">
    <property type="term" value="P:L-leucine biosynthetic process"/>
    <property type="evidence" value="ECO:0007669"/>
    <property type="project" value="UniProtKB-UniPathway"/>
</dbReference>
<dbReference type="UniPathway" id="UPA00047">
    <property type="reaction ID" value="UER00058"/>
</dbReference>
<dbReference type="SUPFAM" id="SSF56752">
    <property type="entry name" value="D-aminoacid aminotransferase-like PLP-dependent enzymes"/>
    <property type="match status" value="1"/>
</dbReference>
<keyword evidence="11 17" id="KW-0100">Branched-chain amino acid biosynthesis</keyword>
<dbReference type="InterPro" id="IPR018300">
    <property type="entry name" value="Aminotrans_IV_CS"/>
</dbReference>
<evidence type="ECO:0000256" key="2">
    <source>
        <dbReference type="ARBA" id="ARBA00003109"/>
    </source>
</evidence>
<dbReference type="AlphaFoldDB" id="A0A1D8AXM6"/>
<gene>
    <name evidence="17 18" type="primary">ilvE</name>
    <name evidence="18" type="ORF">Verru16b_02711</name>
</gene>
<keyword evidence="8 17" id="KW-0028">Amino-acid biosynthesis</keyword>
<dbReference type="GO" id="GO:0009099">
    <property type="term" value="P:L-valine biosynthetic process"/>
    <property type="evidence" value="ECO:0007669"/>
    <property type="project" value="UniProtKB-UniPathway"/>
</dbReference>
<evidence type="ECO:0000256" key="3">
    <source>
        <dbReference type="ARBA" id="ARBA00004824"/>
    </source>
</evidence>
<keyword evidence="9 17" id="KW-0808">Transferase</keyword>
<evidence type="ECO:0000256" key="17">
    <source>
        <dbReference type="RuleBase" id="RU364094"/>
    </source>
</evidence>